<dbReference type="Pfam" id="PF05241">
    <property type="entry name" value="EBP"/>
    <property type="match status" value="1"/>
</dbReference>
<name>A0A3M6TL30_POCDA</name>
<keyword evidence="10" id="KW-1185">Reference proteome</keyword>
<evidence type="ECO:0000256" key="2">
    <source>
        <dbReference type="ARBA" id="ARBA00008337"/>
    </source>
</evidence>
<feature type="transmembrane region" description="Helical" evidence="7">
    <location>
        <begin position="190"/>
        <end position="212"/>
    </location>
</feature>
<dbReference type="EMBL" id="RCHS01003423">
    <property type="protein sequence ID" value="RMX42099.1"/>
    <property type="molecule type" value="Genomic_DNA"/>
</dbReference>
<proteinExistence type="inferred from homology"/>
<dbReference type="AlphaFoldDB" id="A0A3M6TL30"/>
<protein>
    <recommendedName>
        <fullName evidence="8">EXPERA domain-containing protein</fullName>
    </recommendedName>
</protein>
<dbReference type="Proteomes" id="UP000275408">
    <property type="component" value="Unassembled WGS sequence"/>
</dbReference>
<evidence type="ECO:0000313" key="10">
    <source>
        <dbReference type="Proteomes" id="UP000275408"/>
    </source>
</evidence>
<dbReference type="OrthoDB" id="58557at2759"/>
<comment type="similarity">
    <text evidence="2">Belongs to the EBP family.</text>
</comment>
<evidence type="ECO:0000256" key="3">
    <source>
        <dbReference type="ARBA" id="ARBA00022692"/>
    </source>
</evidence>
<dbReference type="GO" id="GO:0047750">
    <property type="term" value="F:cholestenol delta-isomerase activity"/>
    <property type="evidence" value="ECO:0007669"/>
    <property type="project" value="InterPro"/>
</dbReference>
<evidence type="ECO:0000256" key="1">
    <source>
        <dbReference type="ARBA" id="ARBA00004141"/>
    </source>
</evidence>
<gene>
    <name evidence="9" type="ORF">pdam_00001305</name>
</gene>
<organism evidence="9 10">
    <name type="scientific">Pocillopora damicornis</name>
    <name type="common">Cauliflower coral</name>
    <name type="synonym">Millepora damicornis</name>
    <dbReference type="NCBI Taxonomy" id="46731"/>
    <lineage>
        <taxon>Eukaryota</taxon>
        <taxon>Metazoa</taxon>
        <taxon>Cnidaria</taxon>
        <taxon>Anthozoa</taxon>
        <taxon>Hexacorallia</taxon>
        <taxon>Scleractinia</taxon>
        <taxon>Astrocoeniina</taxon>
        <taxon>Pocilloporidae</taxon>
        <taxon>Pocillopora</taxon>
    </lineage>
</organism>
<dbReference type="GO" id="GO:0005783">
    <property type="term" value="C:endoplasmic reticulum"/>
    <property type="evidence" value="ECO:0007669"/>
    <property type="project" value="TreeGrafter"/>
</dbReference>
<dbReference type="InterPro" id="IPR007905">
    <property type="entry name" value="EBP"/>
</dbReference>
<keyword evidence="4 6" id="KW-1133">Transmembrane helix</keyword>
<feature type="transmembrane region" description="Helical" evidence="7">
    <location>
        <begin position="125"/>
        <end position="144"/>
    </location>
</feature>
<reference evidence="9 10" key="1">
    <citation type="journal article" date="2018" name="Sci. Rep.">
        <title>Comparative analysis of the Pocillopora damicornis genome highlights role of immune system in coral evolution.</title>
        <authorList>
            <person name="Cunning R."/>
            <person name="Bay R.A."/>
            <person name="Gillette P."/>
            <person name="Baker A.C."/>
            <person name="Traylor-Knowles N."/>
        </authorList>
    </citation>
    <scope>NUCLEOTIDE SEQUENCE [LARGE SCALE GENOMIC DNA]</scope>
    <source>
        <strain evidence="9">RSMAS</strain>
        <tissue evidence="9">Whole animal</tissue>
    </source>
</reference>
<evidence type="ECO:0000256" key="7">
    <source>
        <dbReference type="SAM" id="Phobius"/>
    </source>
</evidence>
<feature type="domain" description="EXPERA" evidence="8">
    <location>
        <begin position="42"/>
        <end position="211"/>
    </location>
</feature>
<feature type="transmembrane region" description="Helical" evidence="7">
    <location>
        <begin position="45"/>
        <end position="67"/>
    </location>
</feature>
<comment type="subcellular location">
    <subcellularLocation>
        <location evidence="1">Membrane</location>
        <topology evidence="1">Multi-pass membrane protein</topology>
    </subcellularLocation>
</comment>
<dbReference type="InterPro" id="IPR033118">
    <property type="entry name" value="EXPERA"/>
</dbReference>
<evidence type="ECO:0000256" key="6">
    <source>
        <dbReference type="PROSITE-ProRule" id="PRU01087"/>
    </source>
</evidence>
<dbReference type="GO" id="GO:0016125">
    <property type="term" value="P:sterol metabolic process"/>
    <property type="evidence" value="ECO:0007669"/>
    <property type="project" value="InterPro"/>
</dbReference>
<dbReference type="PANTHER" id="PTHR14207:SF1">
    <property type="entry name" value="EMOPAMIL-BINDING PROTEIN-LIKE"/>
    <property type="match status" value="1"/>
</dbReference>
<dbReference type="PANTHER" id="PTHR14207">
    <property type="entry name" value="STEROL ISOMERASE"/>
    <property type="match status" value="1"/>
</dbReference>
<evidence type="ECO:0000313" key="9">
    <source>
        <dbReference type="EMBL" id="RMX42099.1"/>
    </source>
</evidence>
<feature type="transmembrane region" description="Helical" evidence="7">
    <location>
        <begin position="12"/>
        <end position="33"/>
    </location>
</feature>
<dbReference type="STRING" id="46731.A0A3M6TL30"/>
<accession>A0A3M6TL30</accession>
<dbReference type="PROSITE" id="PS51751">
    <property type="entry name" value="EXPERA"/>
    <property type="match status" value="1"/>
</dbReference>
<keyword evidence="3 6" id="KW-0812">Transmembrane</keyword>
<keyword evidence="5 6" id="KW-0472">Membrane</keyword>
<evidence type="ECO:0000256" key="5">
    <source>
        <dbReference type="ARBA" id="ARBA00023136"/>
    </source>
</evidence>
<evidence type="ECO:0000256" key="4">
    <source>
        <dbReference type="ARBA" id="ARBA00022989"/>
    </source>
</evidence>
<evidence type="ECO:0000259" key="8">
    <source>
        <dbReference type="PROSITE" id="PS51751"/>
    </source>
</evidence>
<sequence>MARLWTPLETNATSVLSLSFTFLQLFLAIILAFTAGRKLPSLEKWIITWLLYDAMTHFTLEGPFVYFSLTGSVNNSNHILAELCEYRCCGTKQLPHVRYDYKLILILGKEYGKADSRWLHSDPTIVSLEILTVFLTGPLALLLIHAISYNKHYRHFVQITLCVCELYGGWMTFCPEWLVGSPSLDTSSALYLWCYLVFFNGLWVIIPFLLLWHSWKEMEELLTGKTSATTQKKKT</sequence>
<dbReference type="GO" id="GO:0016020">
    <property type="term" value="C:membrane"/>
    <property type="evidence" value="ECO:0007669"/>
    <property type="project" value="UniProtKB-SubCell"/>
</dbReference>
<comment type="caution">
    <text evidence="9">The sequence shown here is derived from an EMBL/GenBank/DDBJ whole genome shotgun (WGS) entry which is preliminary data.</text>
</comment>